<dbReference type="KEGG" id="tje:TJEJU_0606"/>
<keyword evidence="1" id="KW-0472">Membrane</keyword>
<name>A0A238U5R3_9FLAO</name>
<protein>
    <submittedName>
        <fullName evidence="3">Putative transmembrane peptidase</fullName>
    </submittedName>
</protein>
<feature type="transmembrane region" description="Helical" evidence="1">
    <location>
        <begin position="50"/>
        <end position="71"/>
    </location>
</feature>
<dbReference type="EMBL" id="LT899436">
    <property type="protein sequence ID" value="SNR14385.1"/>
    <property type="molecule type" value="Genomic_DNA"/>
</dbReference>
<dbReference type="FunFam" id="2.70.70.10:FF:000006">
    <property type="entry name" value="M23 family peptidase"/>
    <property type="match status" value="1"/>
</dbReference>
<gene>
    <name evidence="3" type="ORF">TJEJU_0606</name>
</gene>
<dbReference type="CDD" id="cd12797">
    <property type="entry name" value="M23_peptidase"/>
    <property type="match status" value="1"/>
</dbReference>
<dbReference type="Pfam" id="PF01551">
    <property type="entry name" value="Peptidase_M23"/>
    <property type="match status" value="1"/>
</dbReference>
<keyword evidence="4" id="KW-1185">Reference proteome</keyword>
<keyword evidence="1 3" id="KW-0812">Transmembrane</keyword>
<dbReference type="Gene3D" id="2.70.70.10">
    <property type="entry name" value="Glucose Permease (Domain IIA)"/>
    <property type="match status" value="1"/>
</dbReference>
<sequence length="342" mass="38772">MSNQLKQGPFKGHKSTTFGHMAKVKYYYDPETLSYQQIELRKRDKFKNSIIILLGVGLTMFLGFMVLSQFIESPKQKAQKRELENSKLHIELLGKRIEEVTEVLGDLQERDNYIYRTYFEANPIPDEQRKAGFGGVNRYKNLEGFDNSEMIIDVTKRLDVLSKQIVVQSKSLDEIVDLAKAKEKMLASIPAIQPLKAEDLTRMASGYGMRMHPILKIRKMHKGMDFTAPKGTPIYASGNGTVSRANRSATFGKVVYIEHGYGYKTVYAHMSKIGVKKGQTVKRGDIIGYVGNTGRSVSAHLHYEVHRNGVAVNPIYYYYGDLTPEQFLAMQKASEDEGQSFD</sequence>
<dbReference type="PANTHER" id="PTHR21666">
    <property type="entry name" value="PEPTIDASE-RELATED"/>
    <property type="match status" value="1"/>
</dbReference>
<dbReference type="InterPro" id="IPR050570">
    <property type="entry name" value="Cell_wall_metabolism_enzyme"/>
</dbReference>
<dbReference type="InterPro" id="IPR011055">
    <property type="entry name" value="Dup_hybrid_motif"/>
</dbReference>
<reference evidence="3 4" key="1">
    <citation type="submission" date="2017-07" db="EMBL/GenBank/DDBJ databases">
        <authorList>
            <person name="Sun Z.S."/>
            <person name="Albrecht U."/>
            <person name="Echele G."/>
            <person name="Lee C.C."/>
        </authorList>
    </citation>
    <scope>NUCLEOTIDE SEQUENCE [LARGE SCALE GENOMIC DNA]</scope>
    <source>
        <strain evidence="4">type strain: KCTC 22618</strain>
    </source>
</reference>
<evidence type="ECO:0000313" key="4">
    <source>
        <dbReference type="Proteomes" id="UP000215214"/>
    </source>
</evidence>
<evidence type="ECO:0000313" key="3">
    <source>
        <dbReference type="EMBL" id="SNR14385.1"/>
    </source>
</evidence>
<accession>A0A238U5R3</accession>
<evidence type="ECO:0000256" key="1">
    <source>
        <dbReference type="SAM" id="Phobius"/>
    </source>
</evidence>
<dbReference type="PANTHER" id="PTHR21666:SF286">
    <property type="entry name" value="LIPOPROTEIN NLPD"/>
    <property type="match status" value="1"/>
</dbReference>
<dbReference type="GO" id="GO:0004222">
    <property type="term" value="F:metalloendopeptidase activity"/>
    <property type="evidence" value="ECO:0007669"/>
    <property type="project" value="TreeGrafter"/>
</dbReference>
<dbReference type="Proteomes" id="UP000215214">
    <property type="component" value="Chromosome TJEJU"/>
</dbReference>
<dbReference type="AlphaFoldDB" id="A0A238U5R3"/>
<proteinExistence type="predicted"/>
<feature type="domain" description="M23ase beta-sheet core" evidence="2">
    <location>
        <begin position="219"/>
        <end position="314"/>
    </location>
</feature>
<evidence type="ECO:0000259" key="2">
    <source>
        <dbReference type="Pfam" id="PF01551"/>
    </source>
</evidence>
<keyword evidence="1" id="KW-1133">Transmembrane helix</keyword>
<organism evidence="3 4">
    <name type="scientific">Tenacibaculum jejuense</name>
    <dbReference type="NCBI Taxonomy" id="584609"/>
    <lineage>
        <taxon>Bacteria</taxon>
        <taxon>Pseudomonadati</taxon>
        <taxon>Bacteroidota</taxon>
        <taxon>Flavobacteriia</taxon>
        <taxon>Flavobacteriales</taxon>
        <taxon>Flavobacteriaceae</taxon>
        <taxon>Tenacibaculum</taxon>
    </lineage>
</organism>
<dbReference type="SUPFAM" id="SSF51261">
    <property type="entry name" value="Duplicated hybrid motif"/>
    <property type="match status" value="1"/>
</dbReference>
<dbReference type="InterPro" id="IPR016047">
    <property type="entry name" value="M23ase_b-sheet_dom"/>
</dbReference>